<reference evidence="1 2" key="1">
    <citation type="submission" date="2021-06" db="EMBL/GenBank/DDBJ databases">
        <title>Caerostris darwini draft genome.</title>
        <authorList>
            <person name="Kono N."/>
            <person name="Arakawa K."/>
        </authorList>
    </citation>
    <scope>NUCLEOTIDE SEQUENCE [LARGE SCALE GENOMIC DNA]</scope>
</reference>
<dbReference type="AlphaFoldDB" id="A0AAV4WEF2"/>
<protein>
    <submittedName>
        <fullName evidence="1">Uncharacterized protein</fullName>
    </submittedName>
</protein>
<sequence>TPAPVLTEADICLKITAAKQHLQERRKLHELTTQASTKQQILMDAGLVTAKTLKASAATVKKAEEAVIAAEDQMGHLAAWRGCPKFPKPRLPPKRTAAPPRSTFVSRTVTPGVSYASFLHGPPPATPSVIPERPNIWDNVDPDKAAKTAYVFQEVSSILDMLGGIDNFYNQLKSAKSPMEKFKIIAKCFNFAV</sequence>
<evidence type="ECO:0000313" key="2">
    <source>
        <dbReference type="Proteomes" id="UP001054837"/>
    </source>
</evidence>
<name>A0AAV4WEF2_9ARAC</name>
<dbReference type="Proteomes" id="UP001054837">
    <property type="component" value="Unassembled WGS sequence"/>
</dbReference>
<organism evidence="1 2">
    <name type="scientific">Caerostris darwini</name>
    <dbReference type="NCBI Taxonomy" id="1538125"/>
    <lineage>
        <taxon>Eukaryota</taxon>
        <taxon>Metazoa</taxon>
        <taxon>Ecdysozoa</taxon>
        <taxon>Arthropoda</taxon>
        <taxon>Chelicerata</taxon>
        <taxon>Arachnida</taxon>
        <taxon>Araneae</taxon>
        <taxon>Araneomorphae</taxon>
        <taxon>Entelegynae</taxon>
        <taxon>Araneoidea</taxon>
        <taxon>Araneidae</taxon>
        <taxon>Caerostris</taxon>
    </lineage>
</organism>
<evidence type="ECO:0000313" key="1">
    <source>
        <dbReference type="EMBL" id="GIY80604.1"/>
    </source>
</evidence>
<keyword evidence="2" id="KW-1185">Reference proteome</keyword>
<comment type="caution">
    <text evidence="1">The sequence shown here is derived from an EMBL/GenBank/DDBJ whole genome shotgun (WGS) entry which is preliminary data.</text>
</comment>
<accession>A0AAV4WEF2</accession>
<feature type="non-terminal residue" evidence="1">
    <location>
        <position position="1"/>
    </location>
</feature>
<dbReference type="EMBL" id="BPLQ01014529">
    <property type="protein sequence ID" value="GIY80604.1"/>
    <property type="molecule type" value="Genomic_DNA"/>
</dbReference>
<proteinExistence type="predicted"/>
<gene>
    <name evidence="1" type="ORF">CDAR_16401</name>
</gene>